<proteinExistence type="inferred from homology"/>
<feature type="compositionally biased region" description="Polar residues" evidence="6">
    <location>
        <begin position="1288"/>
        <end position="1310"/>
    </location>
</feature>
<evidence type="ECO:0000313" key="11">
    <source>
        <dbReference type="Proteomes" id="UP000318053"/>
    </source>
</evidence>
<dbReference type="EMBL" id="SJPK01000016">
    <property type="protein sequence ID" value="TWT56173.1"/>
    <property type="molecule type" value="Genomic_DNA"/>
</dbReference>
<dbReference type="PANTHER" id="PTHR30332">
    <property type="entry name" value="PROBABLE GENERAL SECRETION PATHWAY PROTEIN D"/>
    <property type="match status" value="1"/>
</dbReference>
<keyword evidence="11" id="KW-1185">Reference proteome</keyword>
<keyword evidence="7" id="KW-0812">Transmembrane</keyword>
<evidence type="ECO:0000256" key="3">
    <source>
        <dbReference type="ARBA" id="ARBA00023136"/>
    </source>
</evidence>
<evidence type="ECO:0000256" key="5">
    <source>
        <dbReference type="RuleBase" id="RU004004"/>
    </source>
</evidence>
<organism evidence="10 11">
    <name type="scientific">Allorhodopirellula solitaria</name>
    <dbReference type="NCBI Taxonomy" id="2527987"/>
    <lineage>
        <taxon>Bacteria</taxon>
        <taxon>Pseudomonadati</taxon>
        <taxon>Planctomycetota</taxon>
        <taxon>Planctomycetia</taxon>
        <taxon>Pirellulales</taxon>
        <taxon>Pirellulaceae</taxon>
        <taxon>Allorhodopirellula</taxon>
    </lineage>
</organism>
<dbReference type="InterPro" id="IPR005644">
    <property type="entry name" value="NolW-like"/>
</dbReference>
<evidence type="ECO:0000259" key="8">
    <source>
        <dbReference type="Pfam" id="PF00263"/>
    </source>
</evidence>
<evidence type="ECO:0000256" key="7">
    <source>
        <dbReference type="SAM" id="Phobius"/>
    </source>
</evidence>
<feature type="domain" description="NolW-like" evidence="9">
    <location>
        <begin position="446"/>
        <end position="517"/>
    </location>
</feature>
<feature type="transmembrane region" description="Helical" evidence="7">
    <location>
        <begin position="44"/>
        <end position="65"/>
    </location>
</feature>
<accession>A0A5C5X1Y5</accession>
<feature type="domain" description="NolW-like" evidence="9">
    <location>
        <begin position="718"/>
        <end position="801"/>
    </location>
</feature>
<reference evidence="10 11" key="1">
    <citation type="submission" date="2019-02" db="EMBL/GenBank/DDBJ databases">
        <title>Deep-cultivation of Planctomycetes and their phenomic and genomic characterization uncovers novel biology.</title>
        <authorList>
            <person name="Wiegand S."/>
            <person name="Jogler M."/>
            <person name="Boedeker C."/>
            <person name="Pinto D."/>
            <person name="Vollmers J."/>
            <person name="Rivas-Marin E."/>
            <person name="Kohn T."/>
            <person name="Peeters S.H."/>
            <person name="Heuer A."/>
            <person name="Rast P."/>
            <person name="Oberbeckmann S."/>
            <person name="Bunk B."/>
            <person name="Jeske O."/>
            <person name="Meyerdierks A."/>
            <person name="Storesund J.E."/>
            <person name="Kallscheuer N."/>
            <person name="Luecker S."/>
            <person name="Lage O.M."/>
            <person name="Pohl T."/>
            <person name="Merkel B.J."/>
            <person name="Hornburger P."/>
            <person name="Mueller R.-W."/>
            <person name="Bruemmer F."/>
            <person name="Labrenz M."/>
            <person name="Spormann A.M."/>
            <person name="Op Den Camp H."/>
            <person name="Overmann J."/>
            <person name="Amann R."/>
            <person name="Jetten M.S.M."/>
            <person name="Mascher T."/>
            <person name="Medema M.H."/>
            <person name="Devos D.P."/>
            <person name="Kaster A.-K."/>
            <person name="Ovreas L."/>
            <person name="Rohde M."/>
            <person name="Galperin M.Y."/>
            <person name="Jogler C."/>
        </authorList>
    </citation>
    <scope>NUCLEOTIDE SEQUENCE [LARGE SCALE GENOMIC DNA]</scope>
    <source>
        <strain evidence="10 11">CA85</strain>
    </source>
</reference>
<dbReference type="GO" id="GO:0015627">
    <property type="term" value="C:type II protein secretion system complex"/>
    <property type="evidence" value="ECO:0007669"/>
    <property type="project" value="TreeGrafter"/>
</dbReference>
<keyword evidence="2" id="KW-0732">Signal</keyword>
<evidence type="ECO:0000256" key="2">
    <source>
        <dbReference type="ARBA" id="ARBA00022729"/>
    </source>
</evidence>
<dbReference type="PANTHER" id="PTHR30332:SF24">
    <property type="entry name" value="SECRETIN GSPD-RELATED"/>
    <property type="match status" value="1"/>
</dbReference>
<dbReference type="InterPro" id="IPR038591">
    <property type="entry name" value="NolW-like_sf"/>
</dbReference>
<feature type="compositionally biased region" description="Low complexity" evidence="6">
    <location>
        <begin position="1175"/>
        <end position="1185"/>
    </location>
</feature>
<feature type="domain" description="NolW-like" evidence="9">
    <location>
        <begin position="526"/>
        <end position="619"/>
    </location>
</feature>
<dbReference type="InterPro" id="IPR001775">
    <property type="entry name" value="GspD/PilQ"/>
</dbReference>
<feature type="domain" description="Type II/III secretion system secretin-like" evidence="8">
    <location>
        <begin position="906"/>
        <end position="1082"/>
    </location>
</feature>
<keyword evidence="7" id="KW-1133">Transmembrane helix</keyword>
<evidence type="ECO:0000313" key="10">
    <source>
        <dbReference type="EMBL" id="TWT56173.1"/>
    </source>
</evidence>
<feature type="compositionally biased region" description="Low complexity" evidence="6">
    <location>
        <begin position="1311"/>
        <end position="1326"/>
    </location>
</feature>
<name>A0A5C5X1Y5_9BACT</name>
<dbReference type="GO" id="GO:0009306">
    <property type="term" value="P:protein secretion"/>
    <property type="evidence" value="ECO:0007669"/>
    <property type="project" value="InterPro"/>
</dbReference>
<dbReference type="Gene3D" id="3.30.1370.120">
    <property type="match status" value="5"/>
</dbReference>
<evidence type="ECO:0000256" key="6">
    <source>
        <dbReference type="SAM" id="MobiDB-lite"/>
    </source>
</evidence>
<comment type="similarity">
    <text evidence="4">Belongs to the bacterial secretin family.</text>
</comment>
<comment type="caution">
    <text evidence="10">The sequence shown here is derived from an EMBL/GenBank/DDBJ whole genome shotgun (WGS) entry which is preliminary data.</text>
</comment>
<sequence length="1358" mass="145821">MYGNNPHCAAIDAIRLPFQGKVPDTENYRMLQTRKKVAKRPQKWIVTVLLFAIAFNGAWLSNAVADRPDAPELRQVEVPMGMMEAIATQLSLHYHDEVGVSITADDRNGGGILVMAPPSLQDKIANQIQQLTKSLDSVAHDAGERTTINLPLKHISWREAEDVLRAIAGKEVPVTTSRSGERATFQIRLGNATSPTQVDVDRRRDLITLTTFEASQRMWQSLFTVVDQPIRFADERTEVLRLVHAEIAPVQRMIRLLEELDEKTAPQAEEQQLNRPAVMRNKPKFRTAAFAQNTADDEEIIEEQLPTPSGDVAAAVAEAAAEDTEGGVIGDTDIQIVPDSGLIIIKGAKRDVQRIKEVIAEIEAQAKITQPEIEVRQLKYADSNAVAELLQQLYEDVLSARQGDVSITSLDAPNALLLIGRAEAIKAVMDLVEKIDQPIPDSDKLRVFRLKHASALDVEENVREFFTSQPGEDSDPREGLGIRVRIKADQRTNSLIVSASPRDLTEVTRLVEELDVANTAATSQIRIFPLRNARAEDLAPVLQDSVTAEPENVPEGTTPKSSTLSIVSLGADGSSVLDSGVLSGTVVTADNNANAIVVRAPSEGMALIAELIRQLDTPAGIDSLVKVFTIENGDATQLTTALQNLFGEDAGSSGTSIGAGNQAGLASLSASESALVPLRFSTDARTNSIIASGSAEDLEVVESILLRLDSTGFAERITEVIWLKHQIADNIAAAITNYVSARQQTQNLIPQLQQSLGPYDLPDRDLVVVPEGQTNSLLLSVSPRLYEEVRRLIDRLDRRPPMVLIKTLIAEVRLDDGFEIGGELGLQDSLLFDRGIAGGGRGTPSLPGFNFNNAGLPNLNQVGRDSLASQGVTAFGVAQSALDPTNNGGFVFSAASESISLFLRTLQTANRLQILSRPQVMTTDNTEGFVTVGQSFPRPTELSTNQNSTTIGVTDVDVGIILRVTPRVGADGLIIMNIDASRSSISPNDGQVIGFFDPDGDGDGAPQPISVPAIDQTVAQSVITAYDGQTVVFGGLIQKSRTNFTRRVPYLADIPLLGYMFKYDREEEIRSELLIVMTPMLVTGDEDLEYVKQTESSKMSWCLADVVEAQGDDGLSGGYGLWGPAIGPTIYPDIQPTVDVFPPQDMPTHSAVRTGLPGYTGEMIDGDGTMPATGLPPGVELGPGESIMSPAELFQSEPYGNAPSPNHGAQGSSSPYVGDGNPVDSSEFINPNAPREGNYSTGGQAMENQTHQWTPEQSPSQRRPSRAPEVIQPNPEPNFSAPAGGVSPTESQIMSPSDSRAGASTSQSGGTPATPAAMRTAPTRLPESAATTAKPAGRWSTFQGKMGRWIAPASSSAQ</sequence>
<dbReference type="GO" id="GO:0009279">
    <property type="term" value="C:cell outer membrane"/>
    <property type="evidence" value="ECO:0007669"/>
    <property type="project" value="UniProtKB-SubCell"/>
</dbReference>
<dbReference type="Pfam" id="PF00263">
    <property type="entry name" value="Secretin"/>
    <property type="match status" value="1"/>
</dbReference>
<feature type="domain" description="NolW-like" evidence="9">
    <location>
        <begin position="625"/>
        <end position="710"/>
    </location>
</feature>
<feature type="compositionally biased region" description="Polar residues" evidence="6">
    <location>
        <begin position="1238"/>
        <end position="1262"/>
    </location>
</feature>
<comment type="subcellular location">
    <subcellularLocation>
        <location evidence="5">Cell outer membrane</location>
    </subcellularLocation>
    <subcellularLocation>
        <location evidence="1">Membrane</location>
    </subcellularLocation>
</comment>
<protein>
    <submittedName>
        <fullName evidence="10">Putative type II secretion system protein D</fullName>
    </submittedName>
</protein>
<keyword evidence="3 7" id="KW-0472">Membrane</keyword>
<feature type="region of interest" description="Disordered" evidence="6">
    <location>
        <begin position="1164"/>
        <end position="1338"/>
    </location>
</feature>
<gene>
    <name evidence="10" type="primary">gspD_2</name>
    <name evidence="10" type="ORF">CA85_45150</name>
</gene>
<dbReference type="Pfam" id="PF03958">
    <property type="entry name" value="Secretin_N"/>
    <property type="match status" value="5"/>
</dbReference>
<dbReference type="PRINTS" id="PR00811">
    <property type="entry name" value="BCTERIALGSPD"/>
</dbReference>
<feature type="domain" description="NolW-like" evidence="9">
    <location>
        <begin position="374"/>
        <end position="439"/>
    </location>
</feature>
<evidence type="ECO:0000256" key="4">
    <source>
        <dbReference type="RuleBase" id="RU004003"/>
    </source>
</evidence>
<dbReference type="Proteomes" id="UP000318053">
    <property type="component" value="Unassembled WGS sequence"/>
</dbReference>
<feature type="compositionally biased region" description="Polar residues" evidence="6">
    <location>
        <begin position="1203"/>
        <end position="1215"/>
    </location>
</feature>
<evidence type="ECO:0000259" key="9">
    <source>
        <dbReference type="Pfam" id="PF03958"/>
    </source>
</evidence>
<dbReference type="InterPro" id="IPR004846">
    <property type="entry name" value="T2SS/T3SS_dom"/>
</dbReference>
<keyword evidence="5" id="KW-0813">Transport</keyword>
<evidence type="ECO:0000256" key="1">
    <source>
        <dbReference type="ARBA" id="ARBA00004370"/>
    </source>
</evidence>
<dbReference type="InterPro" id="IPR050810">
    <property type="entry name" value="Bact_Secretion_Sys_Channel"/>
</dbReference>